<sequence length="103" mass="10562">MPWQYAVWGLVGAATNSGVVFLEASRRVKGWPWIRPRGPGGGVYLVSILINLGVATATTAALATTLIVSNGLIAFGVGAGAPVVVKKIAAYAESLLPGEDGKK</sequence>
<feature type="transmembrane region" description="Helical" evidence="1">
    <location>
        <begin position="6"/>
        <end position="22"/>
    </location>
</feature>
<feature type="transmembrane region" description="Helical" evidence="1">
    <location>
        <begin position="67"/>
        <end position="85"/>
    </location>
</feature>
<evidence type="ECO:0000256" key="1">
    <source>
        <dbReference type="SAM" id="Phobius"/>
    </source>
</evidence>
<keyword evidence="1" id="KW-0812">Transmembrane</keyword>
<dbReference type="AlphaFoldDB" id="A0A6G9YAW7"/>
<keyword evidence="3" id="KW-1185">Reference proteome</keyword>
<name>A0A6G9YAW7_9NOCA</name>
<reference evidence="2 3" key="1">
    <citation type="journal article" date="2019" name="ACS Chem. Biol.">
        <title>Identification and Mobilization of a Cryptic Antibiotic Biosynthesis Gene Locus from a Human-Pathogenic Nocardia Isolate.</title>
        <authorList>
            <person name="Herisse M."/>
            <person name="Ishida K."/>
            <person name="Porter J.L."/>
            <person name="Howden B."/>
            <person name="Hertweck C."/>
            <person name="Stinear T.P."/>
            <person name="Pidot S.J."/>
        </authorList>
    </citation>
    <scope>NUCLEOTIDE SEQUENCE [LARGE SCALE GENOMIC DNA]</scope>
    <source>
        <strain evidence="2 3">AUSMDU00012717</strain>
    </source>
</reference>
<evidence type="ECO:0000313" key="3">
    <source>
        <dbReference type="Proteomes" id="UP000503540"/>
    </source>
</evidence>
<protein>
    <submittedName>
        <fullName evidence="2">Uncharacterized protein</fullName>
    </submittedName>
</protein>
<keyword evidence="1" id="KW-0472">Membrane</keyword>
<keyword evidence="1" id="KW-1133">Transmembrane helix</keyword>
<dbReference type="EMBL" id="CP046172">
    <property type="protein sequence ID" value="QIS10361.1"/>
    <property type="molecule type" value="Genomic_DNA"/>
</dbReference>
<proteinExistence type="predicted"/>
<dbReference type="Proteomes" id="UP000503540">
    <property type="component" value="Chromosome"/>
</dbReference>
<dbReference type="KEGG" id="nah:F5544_12350"/>
<accession>A0A6G9YAW7</accession>
<organism evidence="2 3">
    <name type="scientific">Nocardia arthritidis</name>
    <dbReference type="NCBI Taxonomy" id="228602"/>
    <lineage>
        <taxon>Bacteria</taxon>
        <taxon>Bacillati</taxon>
        <taxon>Actinomycetota</taxon>
        <taxon>Actinomycetes</taxon>
        <taxon>Mycobacteriales</taxon>
        <taxon>Nocardiaceae</taxon>
        <taxon>Nocardia</taxon>
    </lineage>
</organism>
<dbReference type="RefSeq" id="WP_167473353.1">
    <property type="nucleotide sequence ID" value="NZ_CP046172.1"/>
</dbReference>
<evidence type="ECO:0000313" key="2">
    <source>
        <dbReference type="EMBL" id="QIS10361.1"/>
    </source>
</evidence>
<feature type="transmembrane region" description="Helical" evidence="1">
    <location>
        <begin position="43"/>
        <end position="61"/>
    </location>
</feature>
<gene>
    <name evidence="2" type="ORF">F5544_12350</name>
</gene>